<evidence type="ECO:0000313" key="7">
    <source>
        <dbReference type="EMBL" id="CAD5217378.1"/>
    </source>
</evidence>
<evidence type="ECO:0000313" key="11">
    <source>
        <dbReference type="WBParaSite" id="BXY_1692500.1"/>
    </source>
</evidence>
<dbReference type="PANTHER" id="PTHR13673">
    <property type="entry name" value="ESOPHAGEAL CANCER ASSOCIATED PROTEIN"/>
    <property type="match status" value="1"/>
</dbReference>
<evidence type="ECO:0000256" key="5">
    <source>
        <dbReference type="ARBA" id="ARBA00022927"/>
    </source>
</evidence>
<dbReference type="AlphaFoldDB" id="A0A1I7SV51"/>
<dbReference type="PANTHER" id="PTHR13673:SF0">
    <property type="entry name" value="VPS35 ENDOSOMAL PROTEIN-SORTING FACTOR-LIKE"/>
    <property type="match status" value="1"/>
</dbReference>
<feature type="region of interest" description="Disordered" evidence="6">
    <location>
        <begin position="1"/>
        <end position="57"/>
    </location>
</feature>
<dbReference type="GO" id="GO:0032456">
    <property type="term" value="P:endocytic recycling"/>
    <property type="evidence" value="ECO:0007669"/>
    <property type="project" value="InterPro"/>
</dbReference>
<sequence length="893" mass="102098">MSLTASNFGRSGYTSGLVPVLNHPLQPDSYSKSKKPQPEPADSIEEADENGVSEFSDPLGVQETNEIVENLATTALHDKRDQFINNGNILFTDGPLLNTLAEKEEDVIPDLDPVFVGLRPWGEFKDIIHETYKSENTFSLESSFLKPTEEKGRNTRPHPRNQKAQPVNGHRFTNLTEEDFNRKIRDLRRILRRLWAEEERIECIKLCREVANILTQSNLGYFYPKAFVLVTDFMDIFGHLVYERLLEKAKAERRQASLPTLPTHFQTIDVLEKTRIVARNWFGKLSEIREILPHLYIGGALMPIMKFMDDTSIAENLLRLCQLAATISHPLIASYARCFICRVAMRCEPSNRAPHWKCLNDWMQTFKEQPVILLWPPLEYVIQCVAYNAVTYDDILPLWEYAKLPEKRPFVFKALLNALPTNYLTEFSLETCKILMEAEEPKIDEITAFGKNILKGNVAEINRKPLLKAIWKMLNRLETKDFLEGMRIWIEFVAKYFTVSEIQVVLDGICGKVENDRAFNAPQSALLEVLSKILGQLRDIPTFLTLPVFSNFTSLFTDDSIRKQMSVQILETMVSKHKLASISDLNLAYQVSDVCKILHDSLDLFSSDEEVFQAVELIKSALNRFEVKADPENALSFYVACRANLLNLDECQKYVIDRILELAIFVIKSAKFSVTRSAFVHACIANTFITIPSLSSRRLRLDCALKSTKVALSGQAFLQVDSFVDLLFEEFTSIQNLEEIAEVSNEFLAMLVVIPKYDEERYCKWIGKWMEVVQNNPSTSSKSPIILSTLQFFYSLKINRSSTLIFHGISKPSETLLTYIDALQKKTFELAQEIVNEESEKRPNFSLNLLEFLSIFVGKVDENAHQTAKAAFKKAKRSPDPKNQARLNAIHFN</sequence>
<feature type="region of interest" description="Disordered" evidence="6">
    <location>
        <begin position="870"/>
        <end position="893"/>
    </location>
</feature>
<dbReference type="OrthoDB" id="1734063at2759"/>
<feature type="compositionally biased region" description="Acidic residues" evidence="6">
    <location>
        <begin position="42"/>
        <end position="51"/>
    </location>
</feature>
<dbReference type="EMBL" id="CAJFDI010000002">
    <property type="protein sequence ID" value="CAD5217378.1"/>
    <property type="molecule type" value="Genomic_DNA"/>
</dbReference>
<dbReference type="Proteomes" id="UP000582659">
    <property type="component" value="Unassembled WGS sequence"/>
</dbReference>
<keyword evidence="10" id="KW-1185">Reference proteome</keyword>
<evidence type="ECO:0000256" key="1">
    <source>
        <dbReference type="ARBA" id="ARBA00004177"/>
    </source>
</evidence>
<gene>
    <name evidence="7" type="ORF">BXYJ_LOCUS5005</name>
</gene>
<dbReference type="Proteomes" id="UP000659654">
    <property type="component" value="Unassembled WGS sequence"/>
</dbReference>
<dbReference type="InterPro" id="IPR029705">
    <property type="entry name" value="VPS35L"/>
</dbReference>
<keyword evidence="3" id="KW-0813">Transport</keyword>
<dbReference type="EMBL" id="CAJFCV020000002">
    <property type="protein sequence ID" value="CAG9100906.1"/>
    <property type="molecule type" value="Genomic_DNA"/>
</dbReference>
<evidence type="ECO:0000256" key="2">
    <source>
        <dbReference type="ARBA" id="ARBA00010704"/>
    </source>
</evidence>
<evidence type="ECO:0000256" key="4">
    <source>
        <dbReference type="ARBA" id="ARBA00022753"/>
    </source>
</evidence>
<organism evidence="9 11">
    <name type="scientific">Bursaphelenchus xylophilus</name>
    <name type="common">Pinewood nematode worm</name>
    <name type="synonym">Aphelenchoides xylophilus</name>
    <dbReference type="NCBI Taxonomy" id="6326"/>
    <lineage>
        <taxon>Eukaryota</taxon>
        <taxon>Metazoa</taxon>
        <taxon>Ecdysozoa</taxon>
        <taxon>Nematoda</taxon>
        <taxon>Chromadorea</taxon>
        <taxon>Rhabditida</taxon>
        <taxon>Tylenchina</taxon>
        <taxon>Tylenchomorpha</taxon>
        <taxon>Aphelenchoidea</taxon>
        <taxon>Aphelenchoididae</taxon>
        <taxon>Bursaphelenchus</taxon>
    </lineage>
</organism>
<accession>A0A1I7SV51</accession>
<dbReference type="GO" id="GO:0005768">
    <property type="term" value="C:endosome"/>
    <property type="evidence" value="ECO:0007669"/>
    <property type="project" value="UniProtKB-SubCell"/>
</dbReference>
<evidence type="ECO:0000256" key="6">
    <source>
        <dbReference type="SAM" id="MobiDB-lite"/>
    </source>
</evidence>
<reference evidence="8" key="2">
    <citation type="submission" date="2020-08" db="EMBL/GenBank/DDBJ databases">
        <authorList>
            <person name="Kikuchi T."/>
        </authorList>
    </citation>
    <scope>NUCLEOTIDE SEQUENCE</scope>
    <source>
        <strain evidence="7">Ka4C1</strain>
    </source>
</reference>
<proteinExistence type="inferred from homology"/>
<evidence type="ECO:0000313" key="8">
    <source>
        <dbReference type="EMBL" id="CAG9100906.1"/>
    </source>
</evidence>
<keyword evidence="5" id="KW-0653">Protein transport</keyword>
<comment type="similarity">
    <text evidence="2">Belongs to the VPS35L family.</text>
</comment>
<evidence type="ECO:0000313" key="9">
    <source>
        <dbReference type="Proteomes" id="UP000095284"/>
    </source>
</evidence>
<keyword evidence="4" id="KW-0967">Endosome</keyword>
<protein>
    <submittedName>
        <fullName evidence="7">(pine wood nematode) hypothetical protein</fullName>
    </submittedName>
</protein>
<dbReference type="SMR" id="A0A1I7SV51"/>
<reference evidence="11" key="1">
    <citation type="submission" date="2016-11" db="UniProtKB">
        <authorList>
            <consortium name="WormBaseParasite"/>
        </authorList>
    </citation>
    <scope>IDENTIFICATION</scope>
</reference>
<evidence type="ECO:0000313" key="10">
    <source>
        <dbReference type="Proteomes" id="UP000659654"/>
    </source>
</evidence>
<name>A0A1I7SV51_BURXY</name>
<feature type="compositionally biased region" description="Polar residues" evidence="6">
    <location>
        <begin position="1"/>
        <end position="14"/>
    </location>
</feature>
<comment type="subcellular location">
    <subcellularLocation>
        <location evidence="1">Endosome</location>
    </subcellularLocation>
</comment>
<dbReference type="Proteomes" id="UP000095284">
    <property type="component" value="Unplaced"/>
</dbReference>
<feature type="region of interest" description="Disordered" evidence="6">
    <location>
        <begin position="145"/>
        <end position="168"/>
    </location>
</feature>
<dbReference type="WBParaSite" id="BXY_1692500.1">
    <property type="protein sequence ID" value="BXY_1692500.1"/>
    <property type="gene ID" value="BXY_1692500"/>
</dbReference>
<dbReference type="GO" id="GO:0015031">
    <property type="term" value="P:protein transport"/>
    <property type="evidence" value="ECO:0007669"/>
    <property type="project" value="UniProtKB-KW"/>
</dbReference>
<evidence type="ECO:0000256" key="3">
    <source>
        <dbReference type="ARBA" id="ARBA00022448"/>
    </source>
</evidence>
<dbReference type="eggNOG" id="KOG3682">
    <property type="taxonomic scope" value="Eukaryota"/>
</dbReference>